<dbReference type="SUPFAM" id="SSF52172">
    <property type="entry name" value="CheY-like"/>
    <property type="match status" value="1"/>
</dbReference>
<dbReference type="InterPro" id="IPR000792">
    <property type="entry name" value="Tscrpt_reg_LuxR_C"/>
</dbReference>
<feature type="domain" description="HTH luxR-type" evidence="7">
    <location>
        <begin position="166"/>
        <end position="231"/>
    </location>
</feature>
<dbReference type="InterPro" id="IPR011006">
    <property type="entry name" value="CheY-like_superfamily"/>
</dbReference>
<dbReference type="Pfam" id="PF00072">
    <property type="entry name" value="Response_reg"/>
    <property type="match status" value="1"/>
</dbReference>
<evidence type="ECO:0000256" key="4">
    <source>
        <dbReference type="ARBA" id="ARBA00023163"/>
    </source>
</evidence>
<dbReference type="GO" id="GO:0000160">
    <property type="term" value="P:phosphorelay signal transduction system"/>
    <property type="evidence" value="ECO:0007669"/>
    <property type="project" value="InterPro"/>
</dbReference>
<dbReference type="InterPro" id="IPR001789">
    <property type="entry name" value="Sig_transdc_resp-reg_receiver"/>
</dbReference>
<evidence type="ECO:0000313" key="10">
    <source>
        <dbReference type="Proteomes" id="UP000307000"/>
    </source>
</evidence>
<organism evidence="9 10">
    <name type="scientific">Glutamicibacter creatinolyticus</name>
    <dbReference type="NCBI Taxonomy" id="162496"/>
    <lineage>
        <taxon>Bacteria</taxon>
        <taxon>Bacillati</taxon>
        <taxon>Actinomycetota</taxon>
        <taxon>Actinomycetes</taxon>
        <taxon>Micrococcales</taxon>
        <taxon>Micrococcaceae</taxon>
        <taxon>Glutamicibacter</taxon>
    </lineage>
</organism>
<dbReference type="Proteomes" id="UP000307000">
    <property type="component" value="Chromosome"/>
</dbReference>
<feature type="region of interest" description="Disordered" evidence="6">
    <location>
        <begin position="136"/>
        <end position="161"/>
    </location>
</feature>
<keyword evidence="3" id="KW-0238">DNA-binding</keyword>
<evidence type="ECO:0000256" key="3">
    <source>
        <dbReference type="ARBA" id="ARBA00023125"/>
    </source>
</evidence>
<accession>A0A5B7WWZ7</accession>
<protein>
    <submittedName>
        <fullName evidence="9">Transcriptional regulatory protein DegU</fullName>
    </submittedName>
</protein>
<dbReference type="GO" id="GO:0003677">
    <property type="term" value="F:DNA binding"/>
    <property type="evidence" value="ECO:0007669"/>
    <property type="project" value="UniProtKB-KW"/>
</dbReference>
<dbReference type="PROSITE" id="PS50043">
    <property type="entry name" value="HTH_LUXR_2"/>
    <property type="match status" value="1"/>
</dbReference>
<keyword evidence="4" id="KW-0804">Transcription</keyword>
<dbReference type="PROSITE" id="PS00622">
    <property type="entry name" value="HTH_LUXR_1"/>
    <property type="match status" value="1"/>
</dbReference>
<keyword evidence="1 5" id="KW-0597">Phosphoprotein</keyword>
<feature type="domain" description="Response regulatory" evidence="8">
    <location>
        <begin position="1"/>
        <end position="115"/>
    </location>
</feature>
<dbReference type="SMART" id="SM00448">
    <property type="entry name" value="REC"/>
    <property type="match status" value="1"/>
</dbReference>
<sequence>MVIADDQPLIVSSLQLILETDPGISVVGTAGTGRQAIDTATALEPDVVLMDIQMPELDGIAATAQLAGQTGAKIIVLTTFNRDDYLFDALQAGASGFLLKNAEPEMLIHAVHQVAAGHGLLAPEVTLKLIRHRLHPAAHPDPLPPTGPGAHPADGGGTAAPRPVAEQAVLQRLTERETQVLRALAGGQNNQEIAAQLGLSEATVKTHLSNLLAKAGLRDRVQAVLFAHRAGLIQ</sequence>
<dbReference type="InterPro" id="IPR039420">
    <property type="entry name" value="WalR-like"/>
</dbReference>
<evidence type="ECO:0000256" key="5">
    <source>
        <dbReference type="PROSITE-ProRule" id="PRU00169"/>
    </source>
</evidence>
<evidence type="ECO:0000256" key="2">
    <source>
        <dbReference type="ARBA" id="ARBA00023015"/>
    </source>
</evidence>
<dbReference type="PANTHER" id="PTHR43214:SF24">
    <property type="entry name" value="TRANSCRIPTIONAL REGULATORY PROTEIN NARL-RELATED"/>
    <property type="match status" value="1"/>
</dbReference>
<dbReference type="Gene3D" id="3.40.50.2300">
    <property type="match status" value="1"/>
</dbReference>
<dbReference type="PRINTS" id="PR00038">
    <property type="entry name" value="HTHLUXR"/>
</dbReference>
<keyword evidence="10" id="KW-1185">Reference proteome</keyword>
<name>A0A5B7WWZ7_9MICC</name>
<dbReference type="EMBL" id="CP034412">
    <property type="protein sequence ID" value="QCY48439.1"/>
    <property type="molecule type" value="Genomic_DNA"/>
</dbReference>
<dbReference type="AlphaFoldDB" id="A0A5B7WWZ7"/>
<reference evidence="9 10" key="1">
    <citation type="submission" date="2018-12" db="EMBL/GenBank/DDBJ databases">
        <title>Complete Genome Sequence of Glutamicibacter creatinolyticus strain LGCM259,isolated from an abscess of a 12-year-old mare in Italy.</title>
        <authorList>
            <person name="Santos R.G."/>
            <person name="Silva A.L."/>
            <person name="Seyffert N."/>
            <person name="Castro T.L.P."/>
            <person name="Attili A.R."/>
            <person name="Rifici C."/>
            <person name="Mazzullo G."/>
            <person name="Brenig B."/>
            <person name="Venanzi F."/>
            <person name="Azevedo V."/>
        </authorList>
    </citation>
    <scope>NUCLEOTIDE SEQUENCE [LARGE SCALE GENOMIC DNA]</scope>
    <source>
        <strain evidence="9 10">LGCM 259</strain>
    </source>
</reference>
<dbReference type="KEGG" id="gcr:GcLGCM259_2732"/>
<dbReference type="InterPro" id="IPR058245">
    <property type="entry name" value="NreC/VraR/RcsB-like_REC"/>
</dbReference>
<dbReference type="CDD" id="cd17535">
    <property type="entry name" value="REC_NarL-like"/>
    <property type="match status" value="1"/>
</dbReference>
<proteinExistence type="predicted"/>
<dbReference type="InterPro" id="IPR016032">
    <property type="entry name" value="Sig_transdc_resp-reg_C-effctor"/>
</dbReference>
<feature type="modified residue" description="4-aspartylphosphate" evidence="5">
    <location>
        <position position="51"/>
    </location>
</feature>
<evidence type="ECO:0000259" key="8">
    <source>
        <dbReference type="PROSITE" id="PS50110"/>
    </source>
</evidence>
<dbReference type="CDD" id="cd06170">
    <property type="entry name" value="LuxR_C_like"/>
    <property type="match status" value="1"/>
</dbReference>
<keyword evidence="2" id="KW-0805">Transcription regulation</keyword>
<dbReference type="Pfam" id="PF00196">
    <property type="entry name" value="GerE"/>
    <property type="match status" value="1"/>
</dbReference>
<evidence type="ECO:0000259" key="7">
    <source>
        <dbReference type="PROSITE" id="PS50043"/>
    </source>
</evidence>
<evidence type="ECO:0000313" key="9">
    <source>
        <dbReference type="EMBL" id="QCY48439.1"/>
    </source>
</evidence>
<gene>
    <name evidence="9" type="ORF">GcLGCM259_2732</name>
</gene>
<dbReference type="SMART" id="SM00421">
    <property type="entry name" value="HTH_LUXR"/>
    <property type="match status" value="1"/>
</dbReference>
<dbReference type="PANTHER" id="PTHR43214">
    <property type="entry name" value="TWO-COMPONENT RESPONSE REGULATOR"/>
    <property type="match status" value="1"/>
</dbReference>
<dbReference type="SUPFAM" id="SSF46894">
    <property type="entry name" value="C-terminal effector domain of the bipartite response regulators"/>
    <property type="match status" value="1"/>
</dbReference>
<dbReference type="GO" id="GO:0006355">
    <property type="term" value="P:regulation of DNA-templated transcription"/>
    <property type="evidence" value="ECO:0007669"/>
    <property type="project" value="InterPro"/>
</dbReference>
<evidence type="ECO:0000256" key="1">
    <source>
        <dbReference type="ARBA" id="ARBA00022553"/>
    </source>
</evidence>
<dbReference type="PROSITE" id="PS50110">
    <property type="entry name" value="RESPONSE_REGULATORY"/>
    <property type="match status" value="1"/>
</dbReference>
<evidence type="ECO:0000256" key="6">
    <source>
        <dbReference type="SAM" id="MobiDB-lite"/>
    </source>
</evidence>